<proteinExistence type="predicted"/>
<dbReference type="OrthoDB" id="7356934at2"/>
<protein>
    <submittedName>
        <fullName evidence="1">Uncharacterized protein DUF3572</fullName>
    </submittedName>
</protein>
<sequence length="109" mass="11637">MPIRDKTSSSTPLRTRDAAQAVAIEALAFLAEDMERIGGFLAQSGLSPGDLRARAAEPDFAAAVLAFILSDEPMLIAFSAKAKLRPQDVLTAHAVLDPPFDPDAPARRH</sequence>
<evidence type="ECO:0000313" key="2">
    <source>
        <dbReference type="Proteomes" id="UP000294664"/>
    </source>
</evidence>
<accession>A0A4R3LL23</accession>
<dbReference type="Proteomes" id="UP000294664">
    <property type="component" value="Unassembled WGS sequence"/>
</dbReference>
<dbReference type="AlphaFoldDB" id="A0A4R3LL23"/>
<comment type="caution">
    <text evidence="1">The sequence shown here is derived from an EMBL/GenBank/DDBJ whole genome shotgun (WGS) entry which is preliminary data.</text>
</comment>
<dbReference type="EMBL" id="SMAI01000020">
    <property type="protein sequence ID" value="TCT00992.1"/>
    <property type="molecule type" value="Genomic_DNA"/>
</dbReference>
<organism evidence="1 2">
    <name type="scientific">Aquabacter spiritensis</name>
    <dbReference type="NCBI Taxonomy" id="933073"/>
    <lineage>
        <taxon>Bacteria</taxon>
        <taxon>Pseudomonadati</taxon>
        <taxon>Pseudomonadota</taxon>
        <taxon>Alphaproteobacteria</taxon>
        <taxon>Hyphomicrobiales</taxon>
        <taxon>Xanthobacteraceae</taxon>
        <taxon>Aquabacter</taxon>
    </lineage>
</organism>
<reference evidence="1 2" key="1">
    <citation type="submission" date="2019-03" db="EMBL/GenBank/DDBJ databases">
        <title>Genomic Encyclopedia of Type Strains, Phase IV (KMG-IV): sequencing the most valuable type-strain genomes for metagenomic binning, comparative biology and taxonomic classification.</title>
        <authorList>
            <person name="Goeker M."/>
        </authorList>
    </citation>
    <scope>NUCLEOTIDE SEQUENCE [LARGE SCALE GENOMIC DNA]</scope>
    <source>
        <strain evidence="1 2">DSM 9035</strain>
    </source>
</reference>
<dbReference type="InterPro" id="IPR021955">
    <property type="entry name" value="DUF3572"/>
</dbReference>
<dbReference type="RefSeq" id="WP_132035825.1">
    <property type="nucleotide sequence ID" value="NZ_SMAI01000020.1"/>
</dbReference>
<gene>
    <name evidence="1" type="ORF">EDC64_12080</name>
</gene>
<evidence type="ECO:0000313" key="1">
    <source>
        <dbReference type="EMBL" id="TCT00992.1"/>
    </source>
</evidence>
<dbReference type="Pfam" id="PF12096">
    <property type="entry name" value="DUF3572"/>
    <property type="match status" value="1"/>
</dbReference>
<keyword evidence="2" id="KW-1185">Reference proteome</keyword>
<name>A0A4R3LL23_9HYPH</name>